<dbReference type="PROSITE" id="PS50068">
    <property type="entry name" value="LDLRA_2"/>
    <property type="match status" value="1"/>
</dbReference>
<dbReference type="Gene3D" id="4.10.400.10">
    <property type="entry name" value="Low-density Lipoprotein Receptor"/>
    <property type="match status" value="1"/>
</dbReference>
<dbReference type="InterPro" id="IPR036055">
    <property type="entry name" value="LDL_receptor-like_sf"/>
</dbReference>
<keyword evidence="6" id="KW-0245">EGF-like domain</keyword>
<reference evidence="22 23" key="1">
    <citation type="submission" date="2024-09" db="EMBL/GenBank/DDBJ databases">
        <title>A chromosome-level genome assembly of Gray's grenadier anchovy, Coilia grayii.</title>
        <authorList>
            <person name="Fu Z."/>
        </authorList>
    </citation>
    <scope>NUCLEOTIDE SEQUENCE [LARGE SCALE GENOMIC DNA]</scope>
    <source>
        <strain evidence="22">G4</strain>
        <tissue evidence="22">Muscle</tissue>
    </source>
</reference>
<evidence type="ECO:0000256" key="20">
    <source>
        <dbReference type="PROSITE-ProRule" id="PRU00124"/>
    </source>
</evidence>
<keyword evidence="17 20" id="KW-1015">Disulfide bond</keyword>
<keyword evidence="9" id="KW-0812">Transmembrane</keyword>
<evidence type="ECO:0000256" key="4">
    <source>
        <dbReference type="ARBA" id="ARBA00022452"/>
    </source>
</evidence>
<comment type="subcellular location">
    <subcellularLocation>
        <location evidence="2">Secreted</location>
    </subcellularLocation>
    <subcellularLocation>
        <location evidence="1">Target cell membrane</location>
        <topology evidence="1">Multi-pass membrane protein</topology>
    </subcellularLocation>
</comment>
<dbReference type="AlphaFoldDB" id="A0ABD1KDS2"/>
<dbReference type="PROSITE" id="PS50092">
    <property type="entry name" value="TSP1"/>
    <property type="match status" value="2"/>
</dbReference>
<evidence type="ECO:0000256" key="6">
    <source>
        <dbReference type="ARBA" id="ARBA00022536"/>
    </source>
</evidence>
<keyword evidence="11" id="KW-0677">Repeat</keyword>
<dbReference type="SMART" id="SM00457">
    <property type="entry name" value="MACPF"/>
    <property type="match status" value="1"/>
</dbReference>
<sequence>MRRARSVDRPAPIDCRLKAWSSWTSCDACKKKAFRFRYLDQPSQFDGTRCLGSQWDEKACPAGAVCPKEYQCGEGFSCKETGRCISQHLRCNGEYDCHDGTDEDECEDVDVRDDKCAYLFPIPGSERAAQGYNVLTGEFALHVLDPVYYGGICEYVYNGEWRQLTYDAYCENLYYNDDEKYYRRPYNFHSYRFLAQARSQGSSEYYEDVTSFLNNQKKLNSFKWGVSFGIANIVELGISGSHESQFVKNISEYASQDVGVVRLVTTVQTAQFKMRSRDLVLDEEMMQSLMELPEEYDFGSYSQFLNKYGTHHITHGSMGGVLEHVMIVNKEAMSRSEVTGKTVGNCFGLSLSLTFKTVISAGAKHEDCGKIRKEDLVADADSSLIKDVFTLVKGGTVPGTAGVKTIRDAKAFKTWGKSIRYNPDLIDFETAPVYELVRFSTAADQAGSRLPHLKRAWEEYLQQFNPCRCAPCRNNGIPALTRTSCSCVCKSSNRGLACEETLRQAGPTDGSWSCWGSWSSCQSGQKTRTRACNNPQPAAGGAPCLGNPTQTRPC</sequence>
<dbReference type="InterPro" id="IPR000884">
    <property type="entry name" value="TSP1_rpt"/>
</dbReference>
<dbReference type="InterPro" id="IPR048831">
    <property type="entry name" value="C8A_B_C6_EGF-like"/>
</dbReference>
<keyword evidence="7" id="KW-1052">Target cell membrane</keyword>
<evidence type="ECO:0000256" key="9">
    <source>
        <dbReference type="ARBA" id="ARBA00022692"/>
    </source>
</evidence>
<keyword evidence="10" id="KW-0732">Signal</keyword>
<dbReference type="Proteomes" id="UP001591681">
    <property type="component" value="Unassembled WGS sequence"/>
</dbReference>
<dbReference type="PROSITE" id="PS51412">
    <property type="entry name" value="MACPF_2"/>
    <property type="match status" value="1"/>
</dbReference>
<dbReference type="SUPFAM" id="SSF82895">
    <property type="entry name" value="TSP-1 type 1 repeat"/>
    <property type="match status" value="2"/>
</dbReference>
<dbReference type="Pfam" id="PF21195">
    <property type="entry name" value="EGF_C8A_B_C6"/>
    <property type="match status" value="1"/>
</dbReference>
<comment type="caution">
    <text evidence="20">Lacks conserved residue(s) required for the propagation of feature annotation.</text>
</comment>
<keyword evidence="8" id="KW-0399">Innate immunity</keyword>
<dbReference type="Gene3D" id="2.20.100.10">
    <property type="entry name" value="Thrombospondin type-1 (TSP1) repeat"/>
    <property type="match status" value="1"/>
</dbReference>
<accession>A0ABD1KDS2</accession>
<evidence type="ECO:0000256" key="7">
    <source>
        <dbReference type="ARBA" id="ARBA00022537"/>
    </source>
</evidence>
<dbReference type="EMBL" id="JBHFQA010000006">
    <property type="protein sequence ID" value="KAL2097287.1"/>
    <property type="molecule type" value="Genomic_DNA"/>
</dbReference>
<comment type="similarity">
    <text evidence="3">Belongs to the complement C6/C7/C8/C9 family.</text>
</comment>
<keyword evidence="13" id="KW-0391">Immunity</keyword>
<evidence type="ECO:0000256" key="18">
    <source>
        <dbReference type="ARBA" id="ARBA00023180"/>
    </source>
</evidence>
<keyword evidence="14" id="KW-0180">Complement pathway</keyword>
<dbReference type="PANTHER" id="PTHR45742:SF1">
    <property type="entry name" value="COMPLEMENT COMPONENT C8 ALPHA CHAIN"/>
    <property type="match status" value="1"/>
</dbReference>
<dbReference type="SMART" id="SM00209">
    <property type="entry name" value="TSP1"/>
    <property type="match status" value="2"/>
</dbReference>
<keyword evidence="23" id="KW-1185">Reference proteome</keyword>
<dbReference type="Pfam" id="PF00057">
    <property type="entry name" value="Ldl_recept_a"/>
    <property type="match status" value="1"/>
</dbReference>
<keyword evidence="16" id="KW-0472">Membrane</keyword>
<dbReference type="CDD" id="cd00112">
    <property type="entry name" value="LDLa"/>
    <property type="match status" value="1"/>
</dbReference>
<evidence type="ECO:0000256" key="19">
    <source>
        <dbReference type="ARBA" id="ARBA00023298"/>
    </source>
</evidence>
<dbReference type="GO" id="GO:0005576">
    <property type="term" value="C:extracellular region"/>
    <property type="evidence" value="ECO:0007669"/>
    <property type="project" value="UniProtKB-SubCell"/>
</dbReference>
<dbReference type="InterPro" id="IPR036383">
    <property type="entry name" value="TSP1_rpt_sf"/>
</dbReference>
<keyword evidence="18" id="KW-0325">Glycoprotein</keyword>
<proteinExistence type="inferred from homology"/>
<evidence type="ECO:0000256" key="3">
    <source>
        <dbReference type="ARBA" id="ARBA00009214"/>
    </source>
</evidence>
<evidence type="ECO:0000256" key="14">
    <source>
        <dbReference type="ARBA" id="ARBA00022875"/>
    </source>
</evidence>
<evidence type="ECO:0000256" key="11">
    <source>
        <dbReference type="ARBA" id="ARBA00022737"/>
    </source>
</evidence>
<dbReference type="GO" id="GO:0045087">
    <property type="term" value="P:innate immune response"/>
    <property type="evidence" value="ECO:0007669"/>
    <property type="project" value="UniProtKB-KW"/>
</dbReference>
<feature type="disulfide bond" evidence="20">
    <location>
        <begin position="91"/>
        <end position="106"/>
    </location>
</feature>
<evidence type="ECO:0000256" key="16">
    <source>
        <dbReference type="ARBA" id="ARBA00023136"/>
    </source>
</evidence>
<protein>
    <recommendedName>
        <fullName evidence="21">MACPF domain-containing protein</fullName>
    </recommendedName>
</protein>
<dbReference type="InterPro" id="IPR023415">
    <property type="entry name" value="LDLR_class-A_CS"/>
</dbReference>
<dbReference type="Pfam" id="PF01823">
    <property type="entry name" value="MACPF"/>
    <property type="match status" value="1"/>
</dbReference>
<evidence type="ECO:0000256" key="1">
    <source>
        <dbReference type="ARBA" id="ARBA00004276"/>
    </source>
</evidence>
<organism evidence="22 23">
    <name type="scientific">Coilia grayii</name>
    <name type="common">Gray's grenadier anchovy</name>
    <dbReference type="NCBI Taxonomy" id="363190"/>
    <lineage>
        <taxon>Eukaryota</taxon>
        <taxon>Metazoa</taxon>
        <taxon>Chordata</taxon>
        <taxon>Craniata</taxon>
        <taxon>Vertebrata</taxon>
        <taxon>Euteleostomi</taxon>
        <taxon>Actinopterygii</taxon>
        <taxon>Neopterygii</taxon>
        <taxon>Teleostei</taxon>
        <taxon>Clupei</taxon>
        <taxon>Clupeiformes</taxon>
        <taxon>Clupeoidei</taxon>
        <taxon>Engraulidae</taxon>
        <taxon>Coilinae</taxon>
        <taxon>Coilia</taxon>
    </lineage>
</organism>
<dbReference type="InterPro" id="IPR002172">
    <property type="entry name" value="LDrepeatLR_classA_rpt"/>
</dbReference>
<evidence type="ECO:0000259" key="21">
    <source>
        <dbReference type="PROSITE" id="PS51412"/>
    </source>
</evidence>
<gene>
    <name evidence="22" type="ORF">ACEWY4_006494</name>
</gene>
<evidence type="ECO:0000313" key="23">
    <source>
        <dbReference type="Proteomes" id="UP001591681"/>
    </source>
</evidence>
<comment type="caution">
    <text evidence="22">The sequence shown here is derived from an EMBL/GenBank/DDBJ whole genome shotgun (WGS) entry which is preliminary data.</text>
</comment>
<dbReference type="PANTHER" id="PTHR45742">
    <property type="entry name" value="COMPLEMENT COMPONENT C6"/>
    <property type="match status" value="1"/>
</dbReference>
<dbReference type="GO" id="GO:0044218">
    <property type="term" value="C:other organism cell membrane"/>
    <property type="evidence" value="ECO:0007669"/>
    <property type="project" value="UniProtKB-KW"/>
</dbReference>
<evidence type="ECO:0000313" key="22">
    <source>
        <dbReference type="EMBL" id="KAL2097287.1"/>
    </source>
</evidence>
<evidence type="ECO:0000256" key="5">
    <source>
        <dbReference type="ARBA" id="ARBA00022525"/>
    </source>
</evidence>
<dbReference type="PRINTS" id="PR00764">
    <property type="entry name" value="COMPLEMENTC9"/>
</dbReference>
<feature type="domain" description="MACPF" evidence="21">
    <location>
        <begin position="112"/>
        <end position="468"/>
    </location>
</feature>
<dbReference type="GO" id="GO:0006958">
    <property type="term" value="P:complement activation, classical pathway"/>
    <property type="evidence" value="ECO:0007669"/>
    <property type="project" value="UniProtKB-KW"/>
</dbReference>
<keyword evidence="12" id="KW-0204">Cytolysis</keyword>
<dbReference type="InterPro" id="IPR020864">
    <property type="entry name" value="MACPF"/>
</dbReference>
<evidence type="ECO:0000256" key="8">
    <source>
        <dbReference type="ARBA" id="ARBA00022588"/>
    </source>
</evidence>
<dbReference type="PRINTS" id="PR01705">
    <property type="entry name" value="TSP1REPEAT"/>
</dbReference>
<keyword evidence="4" id="KW-1134">Transmembrane beta strand</keyword>
<keyword evidence="5" id="KW-0964">Secreted</keyword>
<dbReference type="GO" id="GO:0005579">
    <property type="term" value="C:membrane attack complex"/>
    <property type="evidence" value="ECO:0007669"/>
    <property type="project" value="UniProtKB-KW"/>
</dbReference>
<name>A0ABD1KDS2_9TELE</name>
<evidence type="ECO:0000256" key="12">
    <source>
        <dbReference type="ARBA" id="ARBA00022852"/>
    </source>
</evidence>
<evidence type="ECO:0000256" key="2">
    <source>
        <dbReference type="ARBA" id="ARBA00004613"/>
    </source>
</evidence>
<dbReference type="Pfam" id="PF00090">
    <property type="entry name" value="TSP_1"/>
    <property type="match status" value="2"/>
</dbReference>
<dbReference type="InterPro" id="IPR001862">
    <property type="entry name" value="MAC_perforin"/>
</dbReference>
<dbReference type="SUPFAM" id="SSF57424">
    <property type="entry name" value="LDL receptor-like module"/>
    <property type="match status" value="1"/>
</dbReference>
<keyword evidence="15" id="KW-0473">Membrane attack complex</keyword>
<dbReference type="PROSITE" id="PS01209">
    <property type="entry name" value="LDLRA_1"/>
    <property type="match status" value="1"/>
</dbReference>
<evidence type="ECO:0000256" key="15">
    <source>
        <dbReference type="ARBA" id="ARBA00023058"/>
    </source>
</evidence>
<evidence type="ECO:0000256" key="10">
    <source>
        <dbReference type="ARBA" id="ARBA00022729"/>
    </source>
</evidence>
<evidence type="ECO:0000256" key="17">
    <source>
        <dbReference type="ARBA" id="ARBA00023157"/>
    </source>
</evidence>
<feature type="disulfide bond" evidence="20">
    <location>
        <begin position="72"/>
        <end position="84"/>
    </location>
</feature>
<keyword evidence="19" id="KW-1053">Target membrane</keyword>
<dbReference type="GO" id="GO:0031640">
    <property type="term" value="P:killing of cells of another organism"/>
    <property type="evidence" value="ECO:0007669"/>
    <property type="project" value="UniProtKB-KW"/>
</dbReference>
<evidence type="ECO:0000256" key="13">
    <source>
        <dbReference type="ARBA" id="ARBA00022859"/>
    </source>
</evidence>
<dbReference type="SMART" id="SM00192">
    <property type="entry name" value="LDLa"/>
    <property type="match status" value="1"/>
</dbReference>